<feature type="region of interest" description="Disordered" evidence="2">
    <location>
        <begin position="82"/>
        <end position="280"/>
    </location>
</feature>
<feature type="region of interest" description="Disordered" evidence="2">
    <location>
        <begin position="677"/>
        <end position="702"/>
    </location>
</feature>
<proteinExistence type="predicted"/>
<sequence>MTAQKPLKLRRPPNTSLPFIFGALGQDLEDFENDENVLNASSPPSLQQSDLISEVQEDDFQVHMSPSSAAAYSLPWKFNNESTTSAWSTSSAPDRSNSPTINNTFSKKNATSTPVSPRRLHSPGTSIGSWGNSDSKRRVPSENMDNTSHVEAHNSHTASPLGKTGRSDAVLAANGPNPFARSARVTRSPPPCTPQTAVAASTSNTLSNENRQPQRSATTTPLKHPQPLREEELHNQQQQQQQRPPVVITGLTPGSTISSSPAPTSPASPTKSHSPPRSATPQPLLILEQEQQSAILDHSIQYSAADTSKITGQLNNIHSSSNIDEVTLLREELRAALNEARRWRDLAESAGTTRAEYTTMENIAETWKNQYDESRQHATHLERHVGKLMNAVFDLRHRAEYASSQLQLFSDRLDEASVKAEEANHQAEEARQKLADEKAKNERAEADFRMFSRRMRSLQDTNAELRQENEHIRSELRRLQYEAATPPRSGRAGDENQLAYDNEALKLLIMELQQENQAFRADKSPEQDVATPTASVLERPYSRHDTRPVSAQSDRYTSPLAGGAGPSSFTNGRRSSRPNAASRPATASTPTPPHAGSGDVSSTSRVARLDDRAPGDGAADAGTLGAREHHAPVSEAAPRRLSNNWLAAAGTRNPITGLPTPSLLAGEARDWARASWSGAPAAGNSPASSANSRPVTPARPGAGVPDFIQMRDELEAELRTLNAHKNSIQYQVARLKGGPGSARKHREELEDQLENVERNIGRVRMKMRNMKII</sequence>
<keyword evidence="4" id="KW-1185">Reference proteome</keyword>
<protein>
    <recommendedName>
        <fullName evidence="5">Enkurin domain-containing protein</fullName>
    </recommendedName>
</protein>
<dbReference type="VEuPathDB" id="FungiDB:SeMB42_g02432"/>
<feature type="compositionally biased region" description="Low complexity" evidence="2">
    <location>
        <begin position="577"/>
        <end position="589"/>
    </location>
</feature>
<dbReference type="GO" id="GO:0003682">
    <property type="term" value="F:chromatin binding"/>
    <property type="evidence" value="ECO:0007669"/>
    <property type="project" value="TreeGrafter"/>
</dbReference>
<evidence type="ECO:0000256" key="2">
    <source>
        <dbReference type="SAM" id="MobiDB-lite"/>
    </source>
</evidence>
<evidence type="ECO:0000256" key="1">
    <source>
        <dbReference type="SAM" id="Coils"/>
    </source>
</evidence>
<dbReference type="GO" id="GO:0000793">
    <property type="term" value="C:condensed chromosome"/>
    <property type="evidence" value="ECO:0007669"/>
    <property type="project" value="TreeGrafter"/>
</dbReference>
<feature type="compositionally biased region" description="Polar residues" evidence="2">
    <location>
        <begin position="194"/>
        <end position="221"/>
    </location>
</feature>
<dbReference type="PANTHER" id="PTHR43941:SF1">
    <property type="entry name" value="STRUCTURAL MAINTENANCE OF CHROMOSOMES PROTEIN 2"/>
    <property type="match status" value="1"/>
</dbReference>
<keyword evidence="1" id="KW-0175">Coiled coil</keyword>
<reference evidence="3 4" key="1">
    <citation type="journal article" date="2019" name="Sci. Rep.">
        <title>Comparative genomics of chytrid fungi reveal insights into the obligate biotrophic and pathogenic lifestyle of Synchytrium endobioticum.</title>
        <authorList>
            <person name="van de Vossenberg B.T.L.H."/>
            <person name="Warris S."/>
            <person name="Nguyen H.D.T."/>
            <person name="van Gent-Pelzer M.P.E."/>
            <person name="Joly D.L."/>
            <person name="van de Geest H.C."/>
            <person name="Bonants P.J.M."/>
            <person name="Smith D.S."/>
            <person name="Levesque C.A."/>
            <person name="van der Lee T.A.J."/>
        </authorList>
    </citation>
    <scope>NUCLEOTIDE SEQUENCE [LARGE SCALE GENOMIC DNA]</scope>
    <source>
        <strain evidence="3 4">MB42</strain>
    </source>
</reference>
<dbReference type="GO" id="GO:0007076">
    <property type="term" value="P:mitotic chromosome condensation"/>
    <property type="evidence" value="ECO:0007669"/>
    <property type="project" value="TreeGrafter"/>
</dbReference>
<feature type="compositionally biased region" description="Polar residues" evidence="2">
    <location>
        <begin position="93"/>
        <end position="115"/>
    </location>
</feature>
<dbReference type="GO" id="GO:0000796">
    <property type="term" value="C:condensin complex"/>
    <property type="evidence" value="ECO:0007669"/>
    <property type="project" value="TreeGrafter"/>
</dbReference>
<feature type="compositionally biased region" description="Low complexity" evidence="2">
    <location>
        <begin position="82"/>
        <end position="92"/>
    </location>
</feature>
<feature type="region of interest" description="Disordered" evidence="2">
    <location>
        <begin position="422"/>
        <end position="442"/>
    </location>
</feature>
<evidence type="ECO:0008006" key="5">
    <source>
        <dbReference type="Google" id="ProtNLM"/>
    </source>
</evidence>
<feature type="coiled-coil region" evidence="1">
    <location>
        <begin position="711"/>
        <end position="766"/>
    </location>
</feature>
<name>A0A507DEZ6_9FUNG</name>
<feature type="compositionally biased region" description="Low complexity" evidence="2">
    <location>
        <begin position="615"/>
        <end position="625"/>
    </location>
</feature>
<feature type="compositionally biased region" description="Low complexity" evidence="2">
    <location>
        <begin position="252"/>
        <end position="280"/>
    </location>
</feature>
<evidence type="ECO:0000313" key="3">
    <source>
        <dbReference type="EMBL" id="TPX49895.1"/>
    </source>
</evidence>
<dbReference type="GO" id="GO:0000785">
    <property type="term" value="C:chromatin"/>
    <property type="evidence" value="ECO:0007669"/>
    <property type="project" value="TreeGrafter"/>
</dbReference>
<dbReference type="EMBL" id="QEAN01000075">
    <property type="protein sequence ID" value="TPX49895.1"/>
    <property type="molecule type" value="Genomic_DNA"/>
</dbReference>
<dbReference type="PANTHER" id="PTHR43941">
    <property type="entry name" value="STRUCTURAL MAINTENANCE OF CHROMOSOMES PROTEIN 2"/>
    <property type="match status" value="1"/>
</dbReference>
<comment type="caution">
    <text evidence="3">The sequence shown here is derived from an EMBL/GenBank/DDBJ whole genome shotgun (WGS) entry which is preliminary data.</text>
</comment>
<evidence type="ECO:0000313" key="4">
    <source>
        <dbReference type="Proteomes" id="UP000317494"/>
    </source>
</evidence>
<gene>
    <name evidence="3" type="ORF">SeMB42_g02432</name>
</gene>
<dbReference type="Proteomes" id="UP000317494">
    <property type="component" value="Unassembled WGS sequence"/>
</dbReference>
<accession>A0A507DEZ6</accession>
<feature type="compositionally biased region" description="Polar residues" evidence="2">
    <location>
        <begin position="123"/>
        <end position="133"/>
    </location>
</feature>
<organism evidence="3 4">
    <name type="scientific">Synchytrium endobioticum</name>
    <dbReference type="NCBI Taxonomy" id="286115"/>
    <lineage>
        <taxon>Eukaryota</taxon>
        <taxon>Fungi</taxon>
        <taxon>Fungi incertae sedis</taxon>
        <taxon>Chytridiomycota</taxon>
        <taxon>Chytridiomycota incertae sedis</taxon>
        <taxon>Chytridiomycetes</taxon>
        <taxon>Synchytriales</taxon>
        <taxon>Synchytriaceae</taxon>
        <taxon>Synchytrium</taxon>
    </lineage>
</organism>
<feature type="compositionally biased region" description="Low complexity" evidence="2">
    <location>
        <begin position="677"/>
        <end position="692"/>
    </location>
</feature>
<dbReference type="AlphaFoldDB" id="A0A507DEZ6"/>
<feature type="region of interest" description="Disordered" evidence="2">
    <location>
        <begin position="519"/>
        <end position="638"/>
    </location>
</feature>